<evidence type="ECO:0000313" key="2">
    <source>
        <dbReference type="Proteomes" id="UP000676336"/>
    </source>
</evidence>
<gene>
    <name evidence="1" type="ORF">SMN809_LOCUS66801</name>
</gene>
<evidence type="ECO:0000313" key="1">
    <source>
        <dbReference type="EMBL" id="CAF5173911.1"/>
    </source>
</evidence>
<dbReference type="Proteomes" id="UP000676336">
    <property type="component" value="Unassembled WGS sequence"/>
</dbReference>
<dbReference type="EMBL" id="CAJOBI010314079">
    <property type="protein sequence ID" value="CAF5173911.1"/>
    <property type="molecule type" value="Genomic_DNA"/>
</dbReference>
<comment type="caution">
    <text evidence="1">The sequence shown here is derived from an EMBL/GenBank/DDBJ whole genome shotgun (WGS) entry which is preliminary data.</text>
</comment>
<dbReference type="AlphaFoldDB" id="A0A8S3GWA2"/>
<organism evidence="1 2">
    <name type="scientific">Rotaria magnacalcarata</name>
    <dbReference type="NCBI Taxonomy" id="392030"/>
    <lineage>
        <taxon>Eukaryota</taxon>
        <taxon>Metazoa</taxon>
        <taxon>Spiralia</taxon>
        <taxon>Gnathifera</taxon>
        <taxon>Rotifera</taxon>
        <taxon>Eurotatoria</taxon>
        <taxon>Bdelloidea</taxon>
        <taxon>Philodinida</taxon>
        <taxon>Philodinidae</taxon>
        <taxon>Rotaria</taxon>
    </lineage>
</organism>
<sequence>IISEREKNKQTYDFSGRFDGSIANNALLYVIQCEKVGDTQVKRTAIETNGILQKYIIEYGNFLNQEIARLYQNAQNSEVEGGPLQYAHELNVRLEELSSLKIFPEVFDCVKGVETIAHWQGKVTDCYVTLNRTMEQHHSRGESENLRKQLVVVHALSCLDQIRGDTRFCDLYIKYQSGINQDLREAYKIILSAISVCGYAAAGMTLSDIDDQPLNQKAKKQIVHDLQSSLVKLMKDTKCKVHWLYGKIERGTINDIPIEEIVANIEKIRTALNQCNLMDLLDGKTKRDLENFQDEIDKMLSDIILKGFASIETYMNNDNFTEAEEGMDNIGAAQRALTGIIASQEVINKTKEFREKLDTVAKDLTIQTDFSIVDKYFERPPKDLLAKLKQVS</sequence>
<name>A0A8S3GWA2_9BILA</name>
<proteinExistence type="predicted"/>
<accession>A0A8S3GWA2</accession>
<reference evidence="1" key="1">
    <citation type="submission" date="2021-02" db="EMBL/GenBank/DDBJ databases">
        <authorList>
            <person name="Nowell W R."/>
        </authorList>
    </citation>
    <scope>NUCLEOTIDE SEQUENCE</scope>
</reference>
<protein>
    <submittedName>
        <fullName evidence="1">Uncharacterized protein</fullName>
    </submittedName>
</protein>
<feature type="non-terminal residue" evidence="1">
    <location>
        <position position="1"/>
    </location>
</feature>